<feature type="non-terminal residue" evidence="2">
    <location>
        <position position="212"/>
    </location>
</feature>
<name>A0AA36G953_9BILA</name>
<dbReference type="AlphaFoldDB" id="A0AA36G953"/>
<organism evidence="2 3">
    <name type="scientific">Mesorhabditis spiculigera</name>
    <dbReference type="NCBI Taxonomy" id="96644"/>
    <lineage>
        <taxon>Eukaryota</taxon>
        <taxon>Metazoa</taxon>
        <taxon>Ecdysozoa</taxon>
        <taxon>Nematoda</taxon>
        <taxon>Chromadorea</taxon>
        <taxon>Rhabditida</taxon>
        <taxon>Rhabditina</taxon>
        <taxon>Rhabditomorpha</taxon>
        <taxon>Rhabditoidea</taxon>
        <taxon>Rhabditidae</taxon>
        <taxon>Mesorhabditinae</taxon>
        <taxon>Mesorhabditis</taxon>
    </lineage>
</organism>
<comment type="caution">
    <text evidence="2">The sequence shown here is derived from an EMBL/GenBank/DDBJ whole genome shotgun (WGS) entry which is preliminary data.</text>
</comment>
<feature type="signal peptide" evidence="1">
    <location>
        <begin position="1"/>
        <end position="16"/>
    </location>
</feature>
<dbReference type="Proteomes" id="UP001177023">
    <property type="component" value="Unassembled WGS sequence"/>
</dbReference>
<feature type="chain" id="PRO_5041450414" description="Fatty-acid and retinol-binding protein 1" evidence="1">
    <location>
        <begin position="17"/>
        <end position="212"/>
    </location>
</feature>
<evidence type="ECO:0000256" key="1">
    <source>
        <dbReference type="SAM" id="SignalP"/>
    </source>
</evidence>
<gene>
    <name evidence="2" type="ORF">MSPICULIGERA_LOCUS18372</name>
</gene>
<keyword evidence="1" id="KW-0732">Signal</keyword>
<accession>A0AA36G953</accession>
<evidence type="ECO:0000313" key="3">
    <source>
        <dbReference type="Proteomes" id="UP001177023"/>
    </source>
</evidence>
<sequence length="212" mass="24461">MRRVIIVALLAVVAYSRPATNSDKELNDLFQSLNVDIIKMLPRELIDHFDSDLVVFFKTLDFLDIMYLAMIARQKEMMQNPELALQALKRTNPNTYRKLQKLVDAYSVRYARLTLGAKKFFEGENPDPAKFRDLPSILKNTDATRRQANQLRNDFQKLAKKDRKSIQRQLPLIYKIFDDPTFLQTLRPAIEAKVKEQMTHFSGNQGALLGAA</sequence>
<evidence type="ECO:0008006" key="4">
    <source>
        <dbReference type="Google" id="ProtNLM"/>
    </source>
</evidence>
<keyword evidence="3" id="KW-1185">Reference proteome</keyword>
<dbReference type="EMBL" id="CATQJA010002659">
    <property type="protein sequence ID" value="CAJ0580171.1"/>
    <property type="molecule type" value="Genomic_DNA"/>
</dbReference>
<protein>
    <recommendedName>
        <fullName evidence="4">Fatty-acid and retinol-binding protein 1</fullName>
    </recommendedName>
</protein>
<reference evidence="2" key="1">
    <citation type="submission" date="2023-06" db="EMBL/GenBank/DDBJ databases">
        <authorList>
            <person name="Delattre M."/>
        </authorList>
    </citation>
    <scope>NUCLEOTIDE SEQUENCE</scope>
    <source>
        <strain evidence="2">AF72</strain>
    </source>
</reference>
<proteinExistence type="predicted"/>
<dbReference type="Gene3D" id="1.20.120.1100">
    <property type="match status" value="1"/>
</dbReference>
<evidence type="ECO:0000313" key="2">
    <source>
        <dbReference type="EMBL" id="CAJ0580171.1"/>
    </source>
</evidence>